<feature type="domain" description="Metallo-beta-lactamase" evidence="1">
    <location>
        <begin position="20"/>
        <end position="233"/>
    </location>
</feature>
<name>A0A9E7ULE5_METWO</name>
<dbReference type="SMART" id="SM00849">
    <property type="entry name" value="Lactamase_B"/>
    <property type="match status" value="1"/>
</dbReference>
<accession>A0A9E7ULE5</accession>
<dbReference type="InterPro" id="IPR036866">
    <property type="entry name" value="RibonucZ/Hydroxyglut_hydro"/>
</dbReference>
<dbReference type="SUPFAM" id="SSF56281">
    <property type="entry name" value="Metallo-hydrolase/oxidoreductase"/>
    <property type="match status" value="1"/>
</dbReference>
<dbReference type="GO" id="GO:0016740">
    <property type="term" value="F:transferase activity"/>
    <property type="evidence" value="ECO:0007669"/>
    <property type="project" value="TreeGrafter"/>
</dbReference>
<proteinExistence type="predicted"/>
<dbReference type="InterPro" id="IPR041712">
    <property type="entry name" value="DHPS-like_MBL-fold"/>
</dbReference>
<dbReference type="PANTHER" id="PTHR13754">
    <property type="entry name" value="METALLO-BETA-LACTAMASE SUPERFAMILY PROTEIN"/>
    <property type="match status" value="1"/>
</dbReference>
<dbReference type="Pfam" id="PF00753">
    <property type="entry name" value="Lactamase_B"/>
    <property type="match status" value="1"/>
</dbReference>
<dbReference type="Gene3D" id="3.60.15.10">
    <property type="entry name" value="Ribonuclease Z/Hydroxyacylglutathione hydrolase-like"/>
    <property type="match status" value="1"/>
</dbReference>
<evidence type="ECO:0000313" key="2">
    <source>
        <dbReference type="EMBL" id="UXH31385.1"/>
    </source>
</evidence>
<dbReference type="GeneID" id="75107096"/>
<reference evidence="2" key="1">
    <citation type="submission" date="2022-09" db="EMBL/GenBank/DDBJ databases">
        <title>Characterization of three MwoI isoschizomers from sequenced genome and metagenomes.</title>
        <authorList>
            <person name="Fomenkov A."/>
            <person name="Xu S.Y."/>
            <person name="Roberts R.J."/>
        </authorList>
    </citation>
    <scope>NUCLEOTIDE SEQUENCE</scope>
    <source>
        <strain evidence="2">DSM 2970</strain>
    </source>
</reference>
<dbReference type="CDD" id="cd07713">
    <property type="entry name" value="DHPS-like_MBL-fold"/>
    <property type="match status" value="1"/>
</dbReference>
<sequence>MNRITCLVEDKPSHTLMGEHGLSLYIEGERDILFDTGQSSLFAENASILGLELGGADAAIISHGHYDHGGGLRHFMGINDSAEVFMGEGAFRRRYAVEDSVKRFIGIPEVKSERINFVGETLPLGDGYTILKDFGGRFGRPAGNRTLFMEAGSGLVPDSFQDEIVLVIESGREVHIITGCSHSGILNIVEAASQLFPDRSIGVLAGGFHLSGDVSGVARGLAEFKVREIYTGHCTSEEALHELDDILGNVRPLRPGTVIEL</sequence>
<dbReference type="AlphaFoldDB" id="A0A9E7ULE5"/>
<dbReference type="EMBL" id="CP104550">
    <property type="protein sequence ID" value="UXH31385.1"/>
    <property type="molecule type" value="Genomic_DNA"/>
</dbReference>
<organism evidence="2">
    <name type="scientific">Methanothermobacter wolfeii</name>
    <name type="common">Methanobacterium wolfei</name>
    <dbReference type="NCBI Taxonomy" id="145261"/>
    <lineage>
        <taxon>Archaea</taxon>
        <taxon>Methanobacteriati</taxon>
        <taxon>Methanobacteriota</taxon>
        <taxon>Methanomada group</taxon>
        <taxon>Methanobacteria</taxon>
        <taxon>Methanobacteriales</taxon>
        <taxon>Methanobacteriaceae</taxon>
        <taxon>Methanothermobacter</taxon>
    </lineage>
</organism>
<gene>
    <name evidence="2" type="ORF">N5910_07550</name>
</gene>
<dbReference type="KEGG" id="mwo:MWSIV6_1495"/>
<evidence type="ECO:0000259" key="1">
    <source>
        <dbReference type="SMART" id="SM00849"/>
    </source>
</evidence>
<dbReference type="RefSeq" id="WP_074359378.1">
    <property type="nucleotide sequence ID" value="NZ_CP104550.1"/>
</dbReference>
<protein>
    <submittedName>
        <fullName evidence="2">MBL fold metallo-hydrolase</fullName>
    </submittedName>
</protein>
<dbReference type="InterPro" id="IPR052926">
    <property type="entry name" value="Metallo-beta-lactamase_dom"/>
</dbReference>
<dbReference type="InterPro" id="IPR001279">
    <property type="entry name" value="Metallo-B-lactamas"/>
</dbReference>
<dbReference type="Proteomes" id="UP001065373">
    <property type="component" value="Chromosome"/>
</dbReference>
<dbReference type="PANTHER" id="PTHR13754:SF13">
    <property type="entry name" value="METALLO-BETA-LACTAMASE SUPERFAMILY PROTEIN (AFU_ORTHOLOGUE AFUA_3G07630)"/>
    <property type="match status" value="1"/>
</dbReference>